<evidence type="ECO:0000256" key="3">
    <source>
        <dbReference type="ARBA" id="ARBA00022519"/>
    </source>
</evidence>
<reference evidence="10" key="1">
    <citation type="journal article" date="2021" name="PeerJ">
        <title>Extensive microbial diversity within the chicken gut microbiome revealed by metagenomics and culture.</title>
        <authorList>
            <person name="Gilroy R."/>
            <person name="Ravi A."/>
            <person name="Getino M."/>
            <person name="Pursley I."/>
            <person name="Horton D.L."/>
            <person name="Alikhan N.F."/>
            <person name="Baker D."/>
            <person name="Gharbi K."/>
            <person name="Hall N."/>
            <person name="Watson M."/>
            <person name="Adriaenssens E.M."/>
            <person name="Foster-Nyarko E."/>
            <person name="Jarju S."/>
            <person name="Secka A."/>
            <person name="Antonio M."/>
            <person name="Oren A."/>
            <person name="Chaudhuri R.R."/>
            <person name="La Ragione R."/>
            <person name="Hildebrand F."/>
            <person name="Pallen M.J."/>
        </authorList>
    </citation>
    <scope>NUCLEOTIDE SEQUENCE</scope>
    <source>
        <strain evidence="10">ChiBcec2-3848</strain>
    </source>
</reference>
<dbReference type="Pfam" id="PF12821">
    <property type="entry name" value="ThrE_2"/>
    <property type="match status" value="1"/>
</dbReference>
<evidence type="ECO:0000256" key="1">
    <source>
        <dbReference type="ARBA" id="ARBA00004651"/>
    </source>
</evidence>
<proteinExistence type="inferred from homology"/>
<evidence type="ECO:0000256" key="5">
    <source>
        <dbReference type="ARBA" id="ARBA00022989"/>
    </source>
</evidence>
<feature type="transmembrane region" description="Helical" evidence="8">
    <location>
        <begin position="81"/>
        <end position="103"/>
    </location>
</feature>
<gene>
    <name evidence="10" type="ORF">H9753_15490</name>
</gene>
<comment type="caution">
    <text evidence="10">The sequence shown here is derived from an EMBL/GenBank/DDBJ whole genome shotgun (WGS) entry which is preliminary data.</text>
</comment>
<feature type="transmembrane region" description="Helical" evidence="8">
    <location>
        <begin position="32"/>
        <end position="51"/>
    </location>
</feature>
<dbReference type="InterPro" id="IPR024528">
    <property type="entry name" value="ThrE_2"/>
</dbReference>
<dbReference type="AlphaFoldDB" id="A0A9D2PQW3"/>
<evidence type="ECO:0000259" key="9">
    <source>
        <dbReference type="Pfam" id="PF12821"/>
    </source>
</evidence>
<dbReference type="EMBL" id="DWVZ01000225">
    <property type="protein sequence ID" value="HJC64996.1"/>
    <property type="molecule type" value="Genomic_DNA"/>
</dbReference>
<keyword evidence="5 8" id="KW-1133">Transmembrane helix</keyword>
<organism evidence="10 11">
    <name type="scientific">Candidatus Blautia merdavium</name>
    <dbReference type="NCBI Taxonomy" id="2838494"/>
    <lineage>
        <taxon>Bacteria</taxon>
        <taxon>Bacillati</taxon>
        <taxon>Bacillota</taxon>
        <taxon>Clostridia</taxon>
        <taxon>Lachnospirales</taxon>
        <taxon>Lachnospiraceae</taxon>
        <taxon>Blautia</taxon>
    </lineage>
</organism>
<evidence type="ECO:0000256" key="2">
    <source>
        <dbReference type="ARBA" id="ARBA00022475"/>
    </source>
</evidence>
<dbReference type="InterPro" id="IPR050539">
    <property type="entry name" value="ThrE_Dicarb/AminoAcid_Exp"/>
</dbReference>
<comment type="subcellular location">
    <subcellularLocation>
        <location evidence="1">Cell membrane</location>
        <topology evidence="1">Multi-pass membrane protein</topology>
    </subcellularLocation>
</comment>
<evidence type="ECO:0000313" key="11">
    <source>
        <dbReference type="Proteomes" id="UP000823886"/>
    </source>
</evidence>
<evidence type="ECO:0000256" key="8">
    <source>
        <dbReference type="SAM" id="Phobius"/>
    </source>
</evidence>
<dbReference type="Proteomes" id="UP000823886">
    <property type="component" value="Unassembled WGS sequence"/>
</dbReference>
<name>A0A9D2PQW3_9FIRM</name>
<protein>
    <submittedName>
        <fullName evidence="10">Threonine/serine exporter family protein</fullName>
    </submittedName>
</protein>
<dbReference type="GO" id="GO:0015744">
    <property type="term" value="P:succinate transport"/>
    <property type="evidence" value="ECO:0007669"/>
    <property type="project" value="TreeGrafter"/>
</dbReference>
<evidence type="ECO:0000256" key="4">
    <source>
        <dbReference type="ARBA" id="ARBA00022692"/>
    </source>
</evidence>
<reference evidence="10" key="2">
    <citation type="submission" date="2021-04" db="EMBL/GenBank/DDBJ databases">
        <authorList>
            <person name="Gilroy R."/>
        </authorList>
    </citation>
    <scope>NUCLEOTIDE SEQUENCE</scope>
    <source>
        <strain evidence="10">ChiBcec2-3848</strain>
    </source>
</reference>
<dbReference type="PANTHER" id="PTHR34390:SF1">
    <property type="entry name" value="SUCCINATE TRANSPORTER SUBUNIT YJJB-RELATED"/>
    <property type="match status" value="1"/>
</dbReference>
<evidence type="ECO:0000256" key="6">
    <source>
        <dbReference type="ARBA" id="ARBA00023136"/>
    </source>
</evidence>
<keyword evidence="2" id="KW-1003">Cell membrane</keyword>
<comment type="similarity">
    <text evidence="7">Belongs to the ThrE exporter (TC 2.A.79) family.</text>
</comment>
<accession>A0A9D2PQW3</accession>
<keyword evidence="3" id="KW-0997">Cell inner membrane</keyword>
<evidence type="ECO:0000256" key="7">
    <source>
        <dbReference type="ARBA" id="ARBA00034125"/>
    </source>
</evidence>
<sequence length="154" mass="17101">MIVEGILQFLAAAVGTIAFSVIFSVPKKHYPLCGFIGGMGWLICWICIHGFQMGAVLGSFFATVFITLASRIGSTVKKCPVTLFLIAGIFPEVPGIGIYRTIYYTLVRDNEQSLYYGRETIGIAIAMVLGIILVFEIPQKTIHRFFGEKKKEER</sequence>
<dbReference type="PANTHER" id="PTHR34390">
    <property type="entry name" value="UPF0442 PROTEIN YJJB-RELATED"/>
    <property type="match status" value="1"/>
</dbReference>
<evidence type="ECO:0000313" key="10">
    <source>
        <dbReference type="EMBL" id="HJC64996.1"/>
    </source>
</evidence>
<keyword evidence="4 8" id="KW-0812">Transmembrane</keyword>
<feature type="transmembrane region" description="Helical" evidence="8">
    <location>
        <begin position="6"/>
        <end position="25"/>
    </location>
</feature>
<feature type="transmembrane region" description="Helical" evidence="8">
    <location>
        <begin position="115"/>
        <end position="135"/>
    </location>
</feature>
<keyword evidence="6 8" id="KW-0472">Membrane</keyword>
<feature type="domain" description="Threonine/Serine exporter ThrE" evidence="9">
    <location>
        <begin position="8"/>
        <end position="134"/>
    </location>
</feature>
<dbReference type="GO" id="GO:0005886">
    <property type="term" value="C:plasma membrane"/>
    <property type="evidence" value="ECO:0007669"/>
    <property type="project" value="UniProtKB-SubCell"/>
</dbReference>